<feature type="transmembrane region" description="Helical" evidence="1">
    <location>
        <begin position="476"/>
        <end position="499"/>
    </location>
</feature>
<feature type="transmembrane region" description="Helical" evidence="1">
    <location>
        <begin position="424"/>
        <end position="440"/>
    </location>
</feature>
<feature type="transmembrane region" description="Helical" evidence="1">
    <location>
        <begin position="91"/>
        <end position="110"/>
    </location>
</feature>
<feature type="transmembrane region" description="Helical" evidence="1">
    <location>
        <begin position="396"/>
        <end position="415"/>
    </location>
</feature>
<sequence length="971" mass="111669">MNISNIQKLAILIVLLVFISIIFIAIMGVNIPVNYPELIAGNISWGAATKIQDLLIVPITLTITVGVGWWLNNLFKKINAYDVGESEKIAFHLTIWGVPTLSILSSLLLYKSLELHFVYISLIGMLFILFFSRYNLKKNFLYDIEVISAGLIAVFFFSLYPLVVSMIYNKSISDINNESVNIFEVKKITIIFFIVNIVVYFYGLLFKYELLFKNISKYITASQIALTFLFVTLYPAKLMTKEGLVESYNPNIFLVVFIVFLVLLSSGDVLLRYFRYGRADFNPKIFSPFAITALIIAIKFGNTLTPSISPDDYHFGENLIGSWAYFNGYIPYVDFIPSHGLVFNDFSGVVNFIFYDGTASSLREAQRLAYAILLIVVIVSIYIYTKSLLLSSLSVMYFSGRIFWLFLIPFFTVWFDGRLLKQKVKWTIIWLITAPIAILGLPPQAILFVISSAVIPFFFLFEIIKNRDWITLKYISLIILIIFPLFFVTTVGDMLFYAIKYVVQNGSINQIAYGIPWYNSFNADGILFELIRMSWITVPFVMFFILCYAYEYKSIEVEKLLSVSAVLIFSLLLIPYTMGRIDVGSLSRPGTASVFLISGFMPLVLWSLLNENKRLWLIVCVVFVLSLINMNSMSFARLFQLTNSFIYVGELKKSKDGLLDNIGHAQVQDEHWKRLNSLAKLLDEKLKPNESYLDLTSRNAQYFYLDRLPVIPITAPYNMPSYKQQIDTIEKLKEDLPRVALLEGSNIIHDGGGLALRNYYLYRFIIENYEPFMIDNFIIGLSKESLMNNDWKGMDIPNDKRRKELFVKSFSRTNLDIKKLPISWGRSINTLSNQMELVISDLYTKNYSLNHLSVQGSGYYKVTGKKPYITFDLSDYELSGKSAGILVFEFECISPKKEVKFQITWSDDMDSKNSEQNKLFFTADDGFLIIPLDSSPRWYLLEKIKNLNIELITPQECESFFIKNISLRKRY</sequence>
<gene>
    <name evidence="2" type="ORF">SAMN02583745_02736</name>
</gene>
<feature type="transmembrane region" description="Helical" evidence="1">
    <location>
        <begin position="188"/>
        <end position="206"/>
    </location>
</feature>
<feature type="transmembrane region" description="Helical" evidence="1">
    <location>
        <begin position="560"/>
        <end position="578"/>
    </location>
</feature>
<name>A0A1I0FDZ4_9GAMM</name>
<evidence type="ECO:0000313" key="2">
    <source>
        <dbReference type="EMBL" id="SET56497.1"/>
    </source>
</evidence>
<evidence type="ECO:0000313" key="3">
    <source>
        <dbReference type="Proteomes" id="UP000242642"/>
    </source>
</evidence>
<keyword evidence="1" id="KW-1133">Transmembrane helix</keyword>
<dbReference type="AlphaFoldDB" id="A0A1I0FDZ4"/>
<keyword evidence="1" id="KW-0812">Transmembrane</keyword>
<feature type="transmembrane region" description="Helical" evidence="1">
    <location>
        <begin position="146"/>
        <end position="168"/>
    </location>
</feature>
<accession>A0A1I0FDZ4</accession>
<feature type="transmembrane region" description="Helical" evidence="1">
    <location>
        <begin position="218"/>
        <end position="236"/>
    </location>
</feature>
<reference evidence="3" key="1">
    <citation type="submission" date="2016-10" db="EMBL/GenBank/DDBJ databases">
        <authorList>
            <person name="Varghese N."/>
            <person name="Submissions S."/>
        </authorList>
    </citation>
    <scope>NUCLEOTIDE SEQUENCE [LARGE SCALE GENOMIC DNA]</scope>
    <source>
        <strain evidence="3">DSM 18579</strain>
    </source>
</reference>
<protein>
    <submittedName>
        <fullName evidence="2">Uncharacterized protein</fullName>
    </submittedName>
</protein>
<feature type="transmembrane region" description="Helical" evidence="1">
    <location>
        <begin position="51"/>
        <end position="71"/>
    </location>
</feature>
<keyword evidence="3" id="KW-1185">Reference proteome</keyword>
<dbReference type="EMBL" id="FOHV01000040">
    <property type="protein sequence ID" value="SET56497.1"/>
    <property type="molecule type" value="Genomic_DNA"/>
</dbReference>
<dbReference type="STRING" id="1123402.SAMN02583745_02736"/>
<dbReference type="RefSeq" id="WP_093322262.1">
    <property type="nucleotide sequence ID" value="NZ_FOHV01000040.1"/>
</dbReference>
<feature type="transmembrane region" description="Helical" evidence="1">
    <location>
        <begin position="590"/>
        <end position="608"/>
    </location>
</feature>
<feature type="transmembrane region" description="Helical" evidence="1">
    <location>
        <begin position="252"/>
        <end position="274"/>
    </location>
</feature>
<proteinExistence type="predicted"/>
<feature type="transmembrane region" description="Helical" evidence="1">
    <location>
        <begin position="367"/>
        <end position="384"/>
    </location>
</feature>
<organism evidence="2 3">
    <name type="scientific">Thorsellia anophelis DSM 18579</name>
    <dbReference type="NCBI Taxonomy" id="1123402"/>
    <lineage>
        <taxon>Bacteria</taxon>
        <taxon>Pseudomonadati</taxon>
        <taxon>Pseudomonadota</taxon>
        <taxon>Gammaproteobacteria</taxon>
        <taxon>Enterobacterales</taxon>
        <taxon>Thorselliaceae</taxon>
        <taxon>Thorsellia</taxon>
    </lineage>
</organism>
<feature type="transmembrane region" description="Helical" evidence="1">
    <location>
        <begin position="446"/>
        <end position="464"/>
    </location>
</feature>
<feature type="transmembrane region" description="Helical" evidence="1">
    <location>
        <begin position="286"/>
        <end position="309"/>
    </location>
</feature>
<feature type="transmembrane region" description="Helical" evidence="1">
    <location>
        <begin position="329"/>
        <end position="355"/>
    </location>
</feature>
<dbReference type="Proteomes" id="UP000242642">
    <property type="component" value="Unassembled WGS sequence"/>
</dbReference>
<evidence type="ECO:0000256" key="1">
    <source>
        <dbReference type="SAM" id="Phobius"/>
    </source>
</evidence>
<dbReference type="OrthoDB" id="6859157at2"/>
<keyword evidence="1" id="KW-0472">Membrane</keyword>
<feature type="transmembrane region" description="Helical" evidence="1">
    <location>
        <begin position="9"/>
        <end position="31"/>
    </location>
</feature>
<feature type="transmembrane region" description="Helical" evidence="1">
    <location>
        <begin position="526"/>
        <end position="548"/>
    </location>
</feature>
<feature type="transmembrane region" description="Helical" evidence="1">
    <location>
        <begin position="116"/>
        <end position="134"/>
    </location>
</feature>
<feature type="transmembrane region" description="Helical" evidence="1">
    <location>
        <begin position="615"/>
        <end position="636"/>
    </location>
</feature>